<proteinExistence type="predicted"/>
<evidence type="ECO:0000256" key="2">
    <source>
        <dbReference type="SAM" id="Phobius"/>
    </source>
</evidence>
<dbReference type="RefSeq" id="WP_243555372.1">
    <property type="nucleotide sequence ID" value="NZ_CP094528.1"/>
</dbReference>
<evidence type="ECO:0000313" key="4">
    <source>
        <dbReference type="Proteomes" id="UP000832097"/>
    </source>
</evidence>
<accession>A0ABY4C0I1</accession>
<keyword evidence="4" id="KW-1185">Reference proteome</keyword>
<feature type="transmembrane region" description="Helical" evidence="2">
    <location>
        <begin position="27"/>
        <end position="60"/>
    </location>
</feature>
<name>A0ABY4C0I1_9MICO</name>
<dbReference type="Proteomes" id="UP000832097">
    <property type="component" value="Chromosome"/>
</dbReference>
<keyword evidence="2" id="KW-0472">Membrane</keyword>
<protein>
    <submittedName>
        <fullName evidence="3">Uncharacterized protein</fullName>
    </submittedName>
</protein>
<organism evidence="3 4">
    <name type="scientific">Agromyces larvae</name>
    <dbReference type="NCBI Taxonomy" id="2929802"/>
    <lineage>
        <taxon>Bacteria</taxon>
        <taxon>Bacillati</taxon>
        <taxon>Actinomycetota</taxon>
        <taxon>Actinomycetes</taxon>
        <taxon>Micrococcales</taxon>
        <taxon>Microbacteriaceae</taxon>
        <taxon>Agromyces</taxon>
    </lineage>
</organism>
<sequence length="259" mass="26970">MTAAPPPIGLPTPPQPYPAQPPRKPGFGWAMTLAIAVTALPVLFIPVYVAAVFGTIASIAAAQSEVRESIEESVVTDDTDTYTDADTGLSFGAGADLPADLPFDIEVPAGVYASVNDSLTGQDAWTATTETEIGYLGYTNASTGCAVSYDNGSIPDEIDLSLGDQAASHAFIEWMFGTEPDPNSYTSTITHADLLGEPIGSAEAVIEYFTTDATQIAVLARTFSPAGEGVMIYVECPTTEALDATLSGDVATYLVLSLI</sequence>
<keyword evidence="2" id="KW-0812">Transmembrane</keyword>
<gene>
    <name evidence="3" type="ORF">MTO99_17515</name>
</gene>
<evidence type="ECO:0000256" key="1">
    <source>
        <dbReference type="SAM" id="MobiDB-lite"/>
    </source>
</evidence>
<evidence type="ECO:0000313" key="3">
    <source>
        <dbReference type="EMBL" id="UOE43937.1"/>
    </source>
</evidence>
<keyword evidence="2" id="KW-1133">Transmembrane helix</keyword>
<feature type="region of interest" description="Disordered" evidence="1">
    <location>
        <begin position="1"/>
        <end position="21"/>
    </location>
</feature>
<reference evidence="3 4" key="1">
    <citation type="submission" date="2022-03" db="EMBL/GenBank/DDBJ databases">
        <title>Mucilaginibacter sp. isolated from the gut of Protaetia brevitarsis seulensis larvae.</title>
        <authorList>
            <person name="Won M."/>
            <person name="Kim S.-J."/>
            <person name="Kwon S.-W."/>
        </authorList>
    </citation>
    <scope>NUCLEOTIDE SEQUENCE [LARGE SCALE GENOMIC DNA]</scope>
    <source>
        <strain evidence="3 4">CFWR-12</strain>
    </source>
</reference>
<dbReference type="EMBL" id="CP094528">
    <property type="protein sequence ID" value="UOE43937.1"/>
    <property type="molecule type" value="Genomic_DNA"/>
</dbReference>